<proteinExistence type="predicted"/>
<protein>
    <submittedName>
        <fullName evidence="1">Uncharacterized protein</fullName>
    </submittedName>
</protein>
<reference evidence="2" key="1">
    <citation type="journal article" date="2015" name="Proc. Natl. Acad. Sci. U.S.A.">
        <title>Genome sequencing of adzuki bean (Vigna angularis) provides insight into high starch and low fat accumulation and domestication.</title>
        <authorList>
            <person name="Yang K."/>
            <person name="Tian Z."/>
            <person name="Chen C."/>
            <person name="Luo L."/>
            <person name="Zhao B."/>
            <person name="Wang Z."/>
            <person name="Yu L."/>
            <person name="Li Y."/>
            <person name="Sun Y."/>
            <person name="Li W."/>
            <person name="Chen Y."/>
            <person name="Li Y."/>
            <person name="Zhang Y."/>
            <person name="Ai D."/>
            <person name="Zhao J."/>
            <person name="Shang C."/>
            <person name="Ma Y."/>
            <person name="Wu B."/>
            <person name="Wang M."/>
            <person name="Gao L."/>
            <person name="Sun D."/>
            <person name="Zhang P."/>
            <person name="Guo F."/>
            <person name="Wang W."/>
            <person name="Li Y."/>
            <person name="Wang J."/>
            <person name="Varshney R.K."/>
            <person name="Wang J."/>
            <person name="Ling H.Q."/>
            <person name="Wan P."/>
        </authorList>
    </citation>
    <scope>NUCLEOTIDE SEQUENCE</scope>
    <source>
        <strain evidence="2">cv. Jingnong 6</strain>
    </source>
</reference>
<name>A0A0L9T434_PHAAN</name>
<dbReference type="EMBL" id="KQ258264">
    <property type="protein sequence ID" value="KOM25342.1"/>
    <property type="molecule type" value="Genomic_DNA"/>
</dbReference>
<organism evidence="1 2">
    <name type="scientific">Phaseolus angularis</name>
    <name type="common">Azuki bean</name>
    <name type="synonym">Vigna angularis</name>
    <dbReference type="NCBI Taxonomy" id="3914"/>
    <lineage>
        <taxon>Eukaryota</taxon>
        <taxon>Viridiplantae</taxon>
        <taxon>Streptophyta</taxon>
        <taxon>Embryophyta</taxon>
        <taxon>Tracheophyta</taxon>
        <taxon>Spermatophyta</taxon>
        <taxon>Magnoliopsida</taxon>
        <taxon>eudicotyledons</taxon>
        <taxon>Gunneridae</taxon>
        <taxon>Pentapetalae</taxon>
        <taxon>rosids</taxon>
        <taxon>fabids</taxon>
        <taxon>Fabales</taxon>
        <taxon>Fabaceae</taxon>
        <taxon>Papilionoideae</taxon>
        <taxon>50 kb inversion clade</taxon>
        <taxon>NPAAA clade</taxon>
        <taxon>indigoferoid/millettioid clade</taxon>
        <taxon>Phaseoleae</taxon>
        <taxon>Vigna</taxon>
    </lineage>
</organism>
<dbReference type="AlphaFoldDB" id="A0A0L9T434"/>
<accession>A0A0L9T434</accession>
<evidence type="ECO:0000313" key="1">
    <source>
        <dbReference type="EMBL" id="KOM25342.1"/>
    </source>
</evidence>
<dbReference type="Gramene" id="KOM25342">
    <property type="protein sequence ID" value="KOM25342"/>
    <property type="gene ID" value="LR48_Vigan98s000900"/>
</dbReference>
<evidence type="ECO:0000313" key="2">
    <source>
        <dbReference type="Proteomes" id="UP000053144"/>
    </source>
</evidence>
<gene>
    <name evidence="1" type="ORF">LR48_Vigan98s000900</name>
</gene>
<dbReference type="Proteomes" id="UP000053144">
    <property type="component" value="Unassembled WGS sequence"/>
</dbReference>
<sequence>MQSPYLKLARLSRKLVALSESLPHYHHRQVLLGLKGLITIQKIGLETRARYHPLPLWSLLHP</sequence>